<sequence length="164" mass="18662">MATKKGKTKKGPGSSVIAQNKKARFEYHINETFEAGLALAGWEVKSLRAGKAQLTDTYILVRRGEAWLLGSHIMPLDTASTHETADPTRTRKLLLHRKEIAKIFSVTQDKGHTCVPLKLYWKRNLVKCELALVSGKKQHDKRATEKARDWQRQKGRIMREQNKG</sequence>
<dbReference type="HAMAP" id="MF_00023">
    <property type="entry name" value="SmpB"/>
    <property type="match status" value="1"/>
</dbReference>
<dbReference type="PROSITE" id="PS01317">
    <property type="entry name" value="SSRP"/>
    <property type="match status" value="1"/>
</dbReference>
<accession>A0ABP7L7S7</accession>
<feature type="region of interest" description="Disordered" evidence="4">
    <location>
        <begin position="140"/>
        <end position="164"/>
    </location>
</feature>
<evidence type="ECO:0000256" key="4">
    <source>
        <dbReference type="SAM" id="MobiDB-lite"/>
    </source>
</evidence>
<comment type="similarity">
    <text evidence="3">Belongs to the SmpB family.</text>
</comment>
<evidence type="ECO:0000313" key="5">
    <source>
        <dbReference type="EMBL" id="GAA3895578.1"/>
    </source>
</evidence>
<dbReference type="InterPro" id="IPR023620">
    <property type="entry name" value="SmpB"/>
</dbReference>
<evidence type="ECO:0000256" key="2">
    <source>
        <dbReference type="ARBA" id="ARBA00022884"/>
    </source>
</evidence>
<name>A0ABP7L7S7_9GAMM</name>
<comment type="subcellular location">
    <subcellularLocation>
        <location evidence="3">Cytoplasm</location>
    </subcellularLocation>
    <text evidence="3">The tmRNA-SmpB complex associates with stalled 70S ribosomes.</text>
</comment>
<dbReference type="SUPFAM" id="SSF74982">
    <property type="entry name" value="Small protein B (SmpB)"/>
    <property type="match status" value="1"/>
</dbReference>
<protein>
    <recommendedName>
        <fullName evidence="3">SsrA-binding protein</fullName>
    </recommendedName>
    <alternativeName>
        <fullName evidence="3">Small protein B</fullName>
    </alternativeName>
</protein>
<dbReference type="EMBL" id="BAAAZT010000014">
    <property type="protein sequence ID" value="GAA3895578.1"/>
    <property type="molecule type" value="Genomic_DNA"/>
</dbReference>
<dbReference type="Proteomes" id="UP001500133">
    <property type="component" value="Unassembled WGS sequence"/>
</dbReference>
<reference evidence="6" key="1">
    <citation type="journal article" date="2019" name="Int. J. Syst. Evol. Microbiol.">
        <title>The Global Catalogue of Microorganisms (GCM) 10K type strain sequencing project: providing services to taxonomists for standard genome sequencing and annotation.</title>
        <authorList>
            <consortium name="The Broad Institute Genomics Platform"/>
            <consortium name="The Broad Institute Genome Sequencing Center for Infectious Disease"/>
            <person name="Wu L."/>
            <person name="Ma J."/>
        </authorList>
    </citation>
    <scope>NUCLEOTIDE SEQUENCE [LARGE SCALE GENOMIC DNA]</scope>
    <source>
        <strain evidence="6">JCM 16914</strain>
    </source>
</reference>
<dbReference type="InterPro" id="IPR020081">
    <property type="entry name" value="SsrA-bd_prot_CS"/>
</dbReference>
<dbReference type="NCBIfam" id="NF003843">
    <property type="entry name" value="PRK05422.1"/>
    <property type="match status" value="1"/>
</dbReference>
<dbReference type="PANTHER" id="PTHR30308:SF2">
    <property type="entry name" value="SSRA-BINDING PROTEIN"/>
    <property type="match status" value="1"/>
</dbReference>
<organism evidence="5 6">
    <name type="scientific">Halomonas cibimaris</name>
    <dbReference type="NCBI Taxonomy" id="657012"/>
    <lineage>
        <taxon>Bacteria</taxon>
        <taxon>Pseudomonadati</taxon>
        <taxon>Pseudomonadota</taxon>
        <taxon>Gammaproteobacteria</taxon>
        <taxon>Oceanospirillales</taxon>
        <taxon>Halomonadaceae</taxon>
        <taxon>Halomonas</taxon>
    </lineage>
</organism>
<keyword evidence="1 3" id="KW-0963">Cytoplasm</keyword>
<evidence type="ECO:0000256" key="3">
    <source>
        <dbReference type="HAMAP-Rule" id="MF_00023"/>
    </source>
</evidence>
<keyword evidence="2 3" id="KW-0694">RNA-binding</keyword>
<keyword evidence="6" id="KW-1185">Reference proteome</keyword>
<evidence type="ECO:0000256" key="1">
    <source>
        <dbReference type="ARBA" id="ARBA00022490"/>
    </source>
</evidence>
<dbReference type="PANTHER" id="PTHR30308">
    <property type="entry name" value="TMRNA-BINDING COMPONENT OF TRANS-TRANSLATION TAGGING COMPLEX"/>
    <property type="match status" value="1"/>
</dbReference>
<dbReference type="Gene3D" id="2.40.280.10">
    <property type="match status" value="1"/>
</dbReference>
<comment type="caution">
    <text evidence="5">The sequence shown here is derived from an EMBL/GenBank/DDBJ whole genome shotgun (WGS) entry which is preliminary data.</text>
</comment>
<proteinExistence type="inferred from homology"/>
<dbReference type="Pfam" id="PF01668">
    <property type="entry name" value="SmpB"/>
    <property type="match status" value="1"/>
</dbReference>
<dbReference type="NCBIfam" id="TIGR00086">
    <property type="entry name" value="smpB"/>
    <property type="match status" value="1"/>
</dbReference>
<gene>
    <name evidence="3 5" type="primary">smpB</name>
    <name evidence="5" type="ORF">GCM10022228_03220</name>
</gene>
<feature type="compositionally biased region" description="Basic and acidic residues" evidence="4">
    <location>
        <begin position="141"/>
        <end position="164"/>
    </location>
</feature>
<dbReference type="RefSeq" id="WP_344701652.1">
    <property type="nucleotide sequence ID" value="NZ_BAAAZT010000014.1"/>
</dbReference>
<evidence type="ECO:0000313" key="6">
    <source>
        <dbReference type="Proteomes" id="UP001500133"/>
    </source>
</evidence>
<dbReference type="InterPro" id="IPR000037">
    <property type="entry name" value="SsrA-bd_prot"/>
</dbReference>
<dbReference type="CDD" id="cd09294">
    <property type="entry name" value="SmpB"/>
    <property type="match status" value="1"/>
</dbReference>
<comment type="function">
    <text evidence="3">Required for rescue of stalled ribosomes mediated by trans-translation. Binds to transfer-messenger RNA (tmRNA), required for stable association of tmRNA with ribosomes. tmRNA and SmpB together mimic tRNA shape, replacing the anticodon stem-loop with SmpB. tmRNA is encoded by the ssrA gene; the 2 termini fold to resemble tRNA(Ala) and it encodes a 'tag peptide', a short internal open reading frame. During trans-translation Ala-aminoacylated tmRNA acts like a tRNA, entering the A-site of stalled ribosomes, displacing the stalled mRNA. The ribosome then switches to translate the ORF on the tmRNA; the nascent peptide is terminated with the 'tag peptide' encoded by the tmRNA and targeted for degradation. The ribosome is freed to recommence translation, which seems to be the essential function of trans-translation.</text>
</comment>